<dbReference type="InterPro" id="IPR029058">
    <property type="entry name" value="AB_hydrolase_fold"/>
</dbReference>
<keyword evidence="2" id="KW-0378">Hydrolase</keyword>
<accession>A0A6G8PXQ3</accession>
<dbReference type="InterPro" id="IPR010126">
    <property type="entry name" value="Esterase_phb"/>
</dbReference>
<dbReference type="GO" id="GO:0016787">
    <property type="term" value="F:hydrolase activity"/>
    <property type="evidence" value="ECO:0007669"/>
    <property type="project" value="UniProtKB-KW"/>
</dbReference>
<gene>
    <name evidence="4" type="ORF">GBA65_11315</name>
</gene>
<reference evidence="4 5" key="1">
    <citation type="submission" date="2019-10" db="EMBL/GenBank/DDBJ databases">
        <title>Rubrobacter sp nov SCSIO 52915 isolated from a deep-sea sediment in the South China Sea.</title>
        <authorList>
            <person name="Chen R.W."/>
        </authorList>
    </citation>
    <scope>NUCLEOTIDE SEQUENCE [LARGE SCALE GENOMIC DNA]</scope>
    <source>
        <strain evidence="4 5">SCSIO 52915</strain>
    </source>
</reference>
<dbReference type="AlphaFoldDB" id="A0A6G8PXQ3"/>
<dbReference type="Gene3D" id="3.40.50.1820">
    <property type="entry name" value="alpha/beta hydrolase"/>
    <property type="match status" value="1"/>
</dbReference>
<dbReference type="NCBIfam" id="TIGR01840">
    <property type="entry name" value="esterase_phb"/>
    <property type="match status" value="1"/>
</dbReference>
<sequence>MVPRLRGSGRRAGDRRAPTRTLPDPPPPPGQAFFPARLRLGTRRPRHVEARRLEDRRRPAGPDVVPDGGRFLERSFTNAAGTRSYKLYVPSGYTGREEVPLVVMLHGCTQNPDDFAAGTRMNALAEERTFLVAYPQQGGGDNMQKCWNWFKEADQGRGRGEPSIIAGITCEVLGEYNVAPDRVYVAGMSAGGAMAAIMGSAYPDLYAAVGVHSGLAPGAARDLPSAFSAMNGGMGLGGTAPASVPLTDASGRSVPVIVFHGDRDGTVHPRNAEAVITYYKASGLDGKSAAPIKVRQGQVPDGYSYTRATHLDADGRPVVEHWTVRGLGHAWSGGGRRGSYTDLKGPDASAEMARFFDAHRLRT</sequence>
<dbReference type="EMBL" id="CP045121">
    <property type="protein sequence ID" value="QIN79014.1"/>
    <property type="molecule type" value="Genomic_DNA"/>
</dbReference>
<evidence type="ECO:0000256" key="2">
    <source>
        <dbReference type="ARBA" id="ARBA00022801"/>
    </source>
</evidence>
<name>A0A6G8PXQ3_9ACTN</name>
<proteinExistence type="predicted"/>
<dbReference type="Proteomes" id="UP000502706">
    <property type="component" value="Chromosome"/>
</dbReference>
<dbReference type="KEGG" id="rmar:GBA65_11315"/>
<protein>
    <submittedName>
        <fullName evidence="4">PHB depolymerase family esterase</fullName>
    </submittedName>
</protein>
<evidence type="ECO:0000256" key="3">
    <source>
        <dbReference type="SAM" id="MobiDB-lite"/>
    </source>
</evidence>
<evidence type="ECO:0000313" key="4">
    <source>
        <dbReference type="EMBL" id="QIN79014.1"/>
    </source>
</evidence>
<keyword evidence="5" id="KW-1185">Reference proteome</keyword>
<dbReference type="SUPFAM" id="SSF53474">
    <property type="entry name" value="alpha/beta-Hydrolases"/>
    <property type="match status" value="1"/>
</dbReference>
<dbReference type="PANTHER" id="PTHR43037:SF1">
    <property type="entry name" value="BLL1128 PROTEIN"/>
    <property type="match status" value="1"/>
</dbReference>
<dbReference type="Pfam" id="PF10503">
    <property type="entry name" value="Esterase_PHB"/>
    <property type="match status" value="1"/>
</dbReference>
<dbReference type="GO" id="GO:0005576">
    <property type="term" value="C:extracellular region"/>
    <property type="evidence" value="ECO:0007669"/>
    <property type="project" value="InterPro"/>
</dbReference>
<dbReference type="PANTHER" id="PTHR43037">
    <property type="entry name" value="UNNAMED PRODUCT-RELATED"/>
    <property type="match status" value="1"/>
</dbReference>
<organism evidence="4 5">
    <name type="scientific">Rubrobacter marinus</name>
    <dbReference type="NCBI Taxonomy" id="2653852"/>
    <lineage>
        <taxon>Bacteria</taxon>
        <taxon>Bacillati</taxon>
        <taxon>Actinomycetota</taxon>
        <taxon>Rubrobacteria</taxon>
        <taxon>Rubrobacterales</taxon>
        <taxon>Rubrobacteraceae</taxon>
        <taxon>Rubrobacter</taxon>
    </lineage>
</organism>
<keyword evidence="1" id="KW-0732">Signal</keyword>
<evidence type="ECO:0000256" key="1">
    <source>
        <dbReference type="ARBA" id="ARBA00022729"/>
    </source>
</evidence>
<feature type="region of interest" description="Disordered" evidence="3">
    <location>
        <begin position="1"/>
        <end position="69"/>
    </location>
</feature>
<dbReference type="InterPro" id="IPR050955">
    <property type="entry name" value="Plant_Biomass_Hydrol_Est"/>
</dbReference>
<evidence type="ECO:0000313" key="5">
    <source>
        <dbReference type="Proteomes" id="UP000502706"/>
    </source>
</evidence>
<feature type="compositionally biased region" description="Basic and acidic residues" evidence="3">
    <location>
        <begin position="47"/>
        <end position="60"/>
    </location>
</feature>